<comment type="caution">
    <text evidence="6">The sequence shown here is derived from an EMBL/GenBank/DDBJ whole genome shotgun (WGS) entry which is preliminary data.</text>
</comment>
<dbReference type="Proteomes" id="UP000774804">
    <property type="component" value="Unassembled WGS sequence"/>
</dbReference>
<protein>
    <submittedName>
        <fullName evidence="6">Uncharacterized protein</fullName>
    </submittedName>
</protein>
<gene>
    <name evidence="2" type="ORF">PC113_g9390</name>
    <name evidence="3" type="ORF">PC115_g8406</name>
    <name evidence="4" type="ORF">PC117_g9778</name>
    <name evidence="5" type="ORF">PC118_g8640</name>
    <name evidence="6" type="ORF">PC129_g5388</name>
</gene>
<reference evidence="6" key="1">
    <citation type="submission" date="2018-05" db="EMBL/GenBank/DDBJ databases">
        <title>Effector identification in a new, highly contiguous assembly of the strawberry crown rot pathogen Phytophthora cactorum.</title>
        <authorList>
            <person name="Armitage A.D."/>
            <person name="Nellist C.F."/>
            <person name="Bates H."/>
            <person name="Vickerstaff R.J."/>
            <person name="Harrison R.J."/>
        </authorList>
    </citation>
    <scope>NUCLEOTIDE SEQUENCE</scope>
    <source>
        <strain evidence="2">15-7</strain>
        <strain evidence="3">4032</strain>
        <strain evidence="4">4040</strain>
        <strain evidence="5">P415</strain>
        <strain evidence="6">P421</strain>
    </source>
</reference>
<accession>A0A8T1IF83</accession>
<dbReference type="Proteomes" id="UP000760860">
    <property type="component" value="Unassembled WGS sequence"/>
</dbReference>
<dbReference type="EMBL" id="RCMG01000235">
    <property type="protein sequence ID" value="KAG2858898.1"/>
    <property type="molecule type" value="Genomic_DNA"/>
</dbReference>
<evidence type="ECO:0000313" key="5">
    <source>
        <dbReference type="EMBL" id="KAG2984866.1"/>
    </source>
</evidence>
<evidence type="ECO:0000313" key="7">
    <source>
        <dbReference type="Proteomes" id="UP000760860"/>
    </source>
</evidence>
<dbReference type="PROSITE" id="PS51257">
    <property type="entry name" value="PROKAR_LIPOPROTEIN"/>
    <property type="match status" value="1"/>
</dbReference>
<feature type="chain" id="PRO_5040044064" evidence="1">
    <location>
        <begin position="22"/>
        <end position="53"/>
    </location>
</feature>
<sequence>MRQGFVLLVFAVVLLASCGAASPPTDAISIFKVEPFLTETSGTRCISSGTCTR</sequence>
<dbReference type="EMBL" id="RCMV01000128">
    <property type="protein sequence ID" value="KAG3223935.1"/>
    <property type="molecule type" value="Genomic_DNA"/>
</dbReference>
<keyword evidence="1" id="KW-0732">Signal</keyword>
<proteinExistence type="predicted"/>
<dbReference type="AlphaFoldDB" id="A0A8T1IF83"/>
<dbReference type="EMBL" id="RCMI01000217">
    <property type="protein sequence ID" value="KAG2925061.1"/>
    <property type="molecule type" value="Genomic_DNA"/>
</dbReference>
<dbReference type="EMBL" id="RCMK01000229">
    <property type="protein sequence ID" value="KAG2942457.1"/>
    <property type="molecule type" value="Genomic_DNA"/>
</dbReference>
<organism evidence="6 7">
    <name type="scientific">Phytophthora cactorum</name>
    <dbReference type="NCBI Taxonomy" id="29920"/>
    <lineage>
        <taxon>Eukaryota</taxon>
        <taxon>Sar</taxon>
        <taxon>Stramenopiles</taxon>
        <taxon>Oomycota</taxon>
        <taxon>Peronosporomycetes</taxon>
        <taxon>Peronosporales</taxon>
        <taxon>Peronosporaceae</taxon>
        <taxon>Phytophthora</taxon>
    </lineage>
</organism>
<dbReference type="Proteomes" id="UP000735874">
    <property type="component" value="Unassembled WGS sequence"/>
</dbReference>
<evidence type="ECO:0000313" key="2">
    <source>
        <dbReference type="EMBL" id="KAG2858898.1"/>
    </source>
</evidence>
<dbReference type="EMBL" id="RCML01000224">
    <property type="protein sequence ID" value="KAG2984866.1"/>
    <property type="molecule type" value="Genomic_DNA"/>
</dbReference>
<dbReference type="Proteomes" id="UP000736787">
    <property type="component" value="Unassembled WGS sequence"/>
</dbReference>
<evidence type="ECO:0000313" key="3">
    <source>
        <dbReference type="EMBL" id="KAG2925061.1"/>
    </source>
</evidence>
<feature type="signal peptide" evidence="1">
    <location>
        <begin position="1"/>
        <end position="21"/>
    </location>
</feature>
<dbReference type="Proteomes" id="UP000697107">
    <property type="component" value="Unassembled WGS sequence"/>
</dbReference>
<evidence type="ECO:0000256" key="1">
    <source>
        <dbReference type="SAM" id="SignalP"/>
    </source>
</evidence>
<evidence type="ECO:0000313" key="6">
    <source>
        <dbReference type="EMBL" id="KAG3223935.1"/>
    </source>
</evidence>
<evidence type="ECO:0000313" key="4">
    <source>
        <dbReference type="EMBL" id="KAG2942457.1"/>
    </source>
</evidence>
<name>A0A8T1IF83_9STRA</name>